<dbReference type="InParanoid" id="A0A1Y1UFH3"/>
<dbReference type="RefSeq" id="XP_021870808.1">
    <property type="nucleotide sequence ID" value="XM_022012859.1"/>
</dbReference>
<evidence type="ECO:0000256" key="1">
    <source>
        <dbReference type="SAM" id="MobiDB-lite"/>
    </source>
</evidence>
<feature type="region of interest" description="Disordered" evidence="1">
    <location>
        <begin position="135"/>
        <end position="189"/>
    </location>
</feature>
<dbReference type="GeneID" id="33554667"/>
<feature type="region of interest" description="Disordered" evidence="1">
    <location>
        <begin position="302"/>
        <end position="342"/>
    </location>
</feature>
<feature type="compositionally biased region" description="Polar residues" evidence="1">
    <location>
        <begin position="392"/>
        <end position="401"/>
    </location>
</feature>
<name>A0A1Y1UFH3_9TREE</name>
<feature type="region of interest" description="Disordered" evidence="1">
    <location>
        <begin position="210"/>
        <end position="288"/>
    </location>
</feature>
<feature type="compositionally biased region" description="Low complexity" evidence="1">
    <location>
        <begin position="378"/>
        <end position="391"/>
    </location>
</feature>
<feature type="region of interest" description="Disordered" evidence="1">
    <location>
        <begin position="377"/>
        <end position="428"/>
    </location>
</feature>
<feature type="compositionally biased region" description="Low complexity" evidence="1">
    <location>
        <begin position="84"/>
        <end position="94"/>
    </location>
</feature>
<feature type="compositionally biased region" description="Pro residues" evidence="1">
    <location>
        <begin position="411"/>
        <end position="420"/>
    </location>
</feature>
<feature type="compositionally biased region" description="Low complexity" evidence="1">
    <location>
        <begin position="240"/>
        <end position="251"/>
    </location>
</feature>
<dbReference type="Proteomes" id="UP000193218">
    <property type="component" value="Unassembled WGS sequence"/>
</dbReference>
<feature type="compositionally biased region" description="Polar residues" evidence="1">
    <location>
        <begin position="228"/>
        <end position="237"/>
    </location>
</feature>
<sequence length="583" mass="63782">MPFRRKNAPAAQNDDEEAKDFARILSRSKSQALIRQPPASISPLPPLRPASPLFHKQVDGFITLNDRPVVAPKPRQNHHRRSRSFSSLSPSKISVHGIRTPEPFPSIVADRDTSSTLFDHPVNQPWRSHATWKALHSPTIKPSPPPKSRRPYGDSGWRGNGTGGFFAGGNTAFPKQATDDSGRMTSRPTVLGTPEAEIRFNSFEMAPAIPRRQSSLRSSSRSYSPLSTVSPTLSFNKYDSPGSFHSESGSSNRDPVTPAVLASRRSSEHTITSEETCQSQIDTPTLDRHHQPFEIPTIVKAPSTPVRSATEPSYHDHHHQHYRQESDGESCTLLPPLTPRSILKPSSRSFSFANVKSAADDQMRGTLPIPWGRRGTCPIITPSASPIPSLSGQNDSTASTTARLRSRAPQRPLPRPPPDNVPDSPENDIVRTEPVVMDFEASSSRLRAAMDQRAMYEPAICTSGFYGQWTSRFRDRSGSNVTQKSCDSGISEPSLRVVTPRQDSTEFACLGQPNPARRQNGDGELASGGLSPNKRAGIIVLPGVEGPDFGARSPTEFGVRLINPSHSLRSMSSIKSVERGGWL</sequence>
<accession>A0A1Y1UFH3</accession>
<feature type="region of interest" description="Disordered" evidence="1">
    <location>
        <begin position="68"/>
        <end position="99"/>
    </location>
</feature>
<comment type="caution">
    <text evidence="2">The sequence shown here is derived from an EMBL/GenBank/DDBJ whole genome shotgun (WGS) entry which is preliminary data.</text>
</comment>
<evidence type="ECO:0000313" key="2">
    <source>
        <dbReference type="EMBL" id="ORX36739.1"/>
    </source>
</evidence>
<organism evidence="2 3">
    <name type="scientific">Kockovaella imperatae</name>
    <dbReference type="NCBI Taxonomy" id="4999"/>
    <lineage>
        <taxon>Eukaryota</taxon>
        <taxon>Fungi</taxon>
        <taxon>Dikarya</taxon>
        <taxon>Basidiomycota</taxon>
        <taxon>Agaricomycotina</taxon>
        <taxon>Tremellomycetes</taxon>
        <taxon>Tremellales</taxon>
        <taxon>Cuniculitremaceae</taxon>
        <taxon>Kockovaella</taxon>
    </lineage>
</organism>
<feature type="compositionally biased region" description="Polar residues" evidence="1">
    <location>
        <begin position="273"/>
        <end position="283"/>
    </location>
</feature>
<feature type="compositionally biased region" description="Gly residues" evidence="1">
    <location>
        <begin position="156"/>
        <end position="167"/>
    </location>
</feature>
<dbReference type="EMBL" id="NBSH01000007">
    <property type="protein sequence ID" value="ORX36739.1"/>
    <property type="molecule type" value="Genomic_DNA"/>
</dbReference>
<protein>
    <submittedName>
        <fullName evidence="2">Uncharacterized protein</fullName>
    </submittedName>
</protein>
<gene>
    <name evidence="2" type="ORF">BD324DRAFT_464506</name>
</gene>
<feature type="region of interest" description="Disordered" evidence="1">
    <location>
        <begin position="28"/>
        <end position="48"/>
    </location>
</feature>
<reference evidence="2 3" key="1">
    <citation type="submission" date="2017-03" db="EMBL/GenBank/DDBJ databases">
        <title>Widespread Adenine N6-methylation of Active Genes in Fungi.</title>
        <authorList>
            <consortium name="DOE Joint Genome Institute"/>
            <person name="Mondo S.J."/>
            <person name="Dannebaum R.O."/>
            <person name="Kuo R.C."/>
            <person name="Louie K.B."/>
            <person name="Bewick A.J."/>
            <person name="Labutti K."/>
            <person name="Haridas S."/>
            <person name="Kuo A."/>
            <person name="Salamov A."/>
            <person name="Ahrendt S.R."/>
            <person name="Lau R."/>
            <person name="Bowen B.P."/>
            <person name="Lipzen A."/>
            <person name="Sullivan W."/>
            <person name="Andreopoulos W.B."/>
            <person name="Clum A."/>
            <person name="Lindquist E."/>
            <person name="Daum C."/>
            <person name="Northen T.R."/>
            <person name="Ramamoorthy G."/>
            <person name="Schmitz R.J."/>
            <person name="Gryganskyi A."/>
            <person name="Culley D."/>
            <person name="Magnuson J."/>
            <person name="James T.Y."/>
            <person name="O'Malley M.A."/>
            <person name="Stajich J.E."/>
            <person name="Spatafora J.W."/>
            <person name="Visel A."/>
            <person name="Grigoriev I.V."/>
        </authorList>
    </citation>
    <scope>NUCLEOTIDE SEQUENCE [LARGE SCALE GENOMIC DNA]</scope>
    <source>
        <strain evidence="2 3">NRRL Y-17943</strain>
    </source>
</reference>
<evidence type="ECO:0000313" key="3">
    <source>
        <dbReference type="Proteomes" id="UP000193218"/>
    </source>
</evidence>
<dbReference type="AlphaFoldDB" id="A0A1Y1UFH3"/>
<proteinExistence type="predicted"/>
<keyword evidence="3" id="KW-1185">Reference proteome</keyword>
<feature type="compositionally biased region" description="Low complexity" evidence="1">
    <location>
        <begin position="210"/>
        <end position="227"/>
    </location>
</feature>